<comment type="subcellular location">
    <subcellularLocation>
        <location evidence="1 14">Cell outer membrane</location>
        <topology evidence="1 14">Multi-pass membrane protein</topology>
    </subcellularLocation>
</comment>
<comment type="caution">
    <text evidence="20">The sequence shown here is derived from an EMBL/GenBank/DDBJ whole genome shotgun (WGS) entry which is preliminary data.</text>
</comment>
<dbReference type="Proteomes" id="UP001597213">
    <property type="component" value="Unassembled WGS sequence"/>
</dbReference>
<evidence type="ECO:0000256" key="10">
    <source>
        <dbReference type="ARBA" id="ARBA00023077"/>
    </source>
</evidence>
<accession>A0ABW4R5R3</accession>
<evidence type="ECO:0000256" key="11">
    <source>
        <dbReference type="ARBA" id="ARBA00023136"/>
    </source>
</evidence>
<evidence type="ECO:0000313" key="20">
    <source>
        <dbReference type="EMBL" id="MFD1881632.1"/>
    </source>
</evidence>
<keyword evidence="11 14" id="KW-0472">Membrane</keyword>
<evidence type="ECO:0000256" key="15">
    <source>
        <dbReference type="PROSITE-ProRule" id="PRU10144"/>
    </source>
</evidence>
<name>A0ABW4R5R3_9RHOB</name>
<dbReference type="InterPro" id="IPR010917">
    <property type="entry name" value="TonB_rcpt_CS"/>
</dbReference>
<dbReference type="InterPro" id="IPR036942">
    <property type="entry name" value="Beta-barrel_TonB_sf"/>
</dbReference>
<dbReference type="RefSeq" id="WP_379141646.1">
    <property type="nucleotide sequence ID" value="NZ_JBHUEN010000020.1"/>
</dbReference>
<evidence type="ECO:0000256" key="1">
    <source>
        <dbReference type="ARBA" id="ARBA00004571"/>
    </source>
</evidence>
<keyword evidence="7 17" id="KW-0732">Signal</keyword>
<dbReference type="CDD" id="cd01347">
    <property type="entry name" value="ligand_gated_channel"/>
    <property type="match status" value="1"/>
</dbReference>
<keyword evidence="8" id="KW-0408">Iron</keyword>
<keyword evidence="5" id="KW-0410">Iron transport</keyword>
<evidence type="ECO:0000259" key="18">
    <source>
        <dbReference type="Pfam" id="PF00593"/>
    </source>
</evidence>
<dbReference type="InterPro" id="IPR000531">
    <property type="entry name" value="Beta-barrel_TonB"/>
</dbReference>
<keyword evidence="10 16" id="KW-0798">TonB box</keyword>
<feature type="signal peptide" evidence="17">
    <location>
        <begin position="1"/>
        <end position="24"/>
    </location>
</feature>
<dbReference type="InterPro" id="IPR039426">
    <property type="entry name" value="TonB-dep_rcpt-like"/>
</dbReference>
<feature type="domain" description="TonB-dependent receptor plug" evidence="19">
    <location>
        <begin position="76"/>
        <end position="168"/>
    </location>
</feature>
<comment type="similarity">
    <text evidence="2 14 16">Belongs to the TonB-dependent receptor family.</text>
</comment>
<dbReference type="Gene3D" id="2.40.170.20">
    <property type="entry name" value="TonB-dependent receptor, beta-barrel domain"/>
    <property type="match status" value="1"/>
</dbReference>
<dbReference type="PROSITE" id="PS01156">
    <property type="entry name" value="TONB_DEPENDENT_REC_2"/>
    <property type="match status" value="1"/>
</dbReference>
<dbReference type="EMBL" id="JBHUEN010000020">
    <property type="protein sequence ID" value="MFD1881632.1"/>
    <property type="molecule type" value="Genomic_DNA"/>
</dbReference>
<dbReference type="InterPro" id="IPR012910">
    <property type="entry name" value="Plug_dom"/>
</dbReference>
<dbReference type="NCBIfam" id="TIGR01783">
    <property type="entry name" value="TonB-siderophor"/>
    <property type="match status" value="1"/>
</dbReference>
<evidence type="ECO:0000313" key="21">
    <source>
        <dbReference type="Proteomes" id="UP001597213"/>
    </source>
</evidence>
<evidence type="ECO:0000256" key="6">
    <source>
        <dbReference type="ARBA" id="ARBA00022692"/>
    </source>
</evidence>
<feature type="short sequence motif" description="TonB C-terminal box" evidence="15">
    <location>
        <begin position="708"/>
        <end position="725"/>
    </location>
</feature>
<keyword evidence="6 14" id="KW-0812">Transmembrane</keyword>
<dbReference type="PANTHER" id="PTHR32552">
    <property type="entry name" value="FERRICHROME IRON RECEPTOR-RELATED"/>
    <property type="match status" value="1"/>
</dbReference>
<dbReference type="Pfam" id="PF00593">
    <property type="entry name" value="TonB_dep_Rec_b-barrel"/>
    <property type="match status" value="1"/>
</dbReference>
<evidence type="ECO:0000256" key="8">
    <source>
        <dbReference type="ARBA" id="ARBA00023004"/>
    </source>
</evidence>
<evidence type="ECO:0000256" key="4">
    <source>
        <dbReference type="ARBA" id="ARBA00022452"/>
    </source>
</evidence>
<evidence type="ECO:0000256" key="7">
    <source>
        <dbReference type="ARBA" id="ARBA00022729"/>
    </source>
</evidence>
<evidence type="ECO:0000256" key="12">
    <source>
        <dbReference type="ARBA" id="ARBA00023170"/>
    </source>
</evidence>
<dbReference type="PROSITE" id="PS52016">
    <property type="entry name" value="TONB_DEPENDENT_REC_3"/>
    <property type="match status" value="1"/>
</dbReference>
<evidence type="ECO:0000256" key="13">
    <source>
        <dbReference type="ARBA" id="ARBA00023237"/>
    </source>
</evidence>
<evidence type="ECO:0000256" key="5">
    <source>
        <dbReference type="ARBA" id="ARBA00022496"/>
    </source>
</evidence>
<feature type="chain" id="PRO_5046991174" evidence="17">
    <location>
        <begin position="25"/>
        <end position="725"/>
    </location>
</feature>
<dbReference type="InterPro" id="IPR037066">
    <property type="entry name" value="Plug_dom_sf"/>
</dbReference>
<keyword evidence="4 14" id="KW-1134">Transmembrane beta strand</keyword>
<keyword evidence="9" id="KW-0406">Ion transport</keyword>
<keyword evidence="13 14" id="KW-0998">Cell outer membrane</keyword>
<evidence type="ECO:0000256" key="14">
    <source>
        <dbReference type="PROSITE-ProRule" id="PRU01360"/>
    </source>
</evidence>
<evidence type="ECO:0000256" key="9">
    <source>
        <dbReference type="ARBA" id="ARBA00023065"/>
    </source>
</evidence>
<dbReference type="Gene3D" id="2.170.130.10">
    <property type="entry name" value="TonB-dependent receptor, plug domain"/>
    <property type="match status" value="1"/>
</dbReference>
<sequence length="725" mass="76971">MVNPYLGGLTACAAIAASAFSAAADEPVENVVLDEIVLRTTALPGPSEAWALPPAATGGQVATGTGLGVLGNRDALSTPFSSTGFTAELATRTQARNLGDVLVNDASNALIAPQGSYRDAYRIRGFGYFSFNTLMAGLPGLAPKQRTAPQLFERVELFKGPDTLINGPVLGGAVGGSVNLVPKRAGDAPLTAVSLSYGSKAQGTVHADLVRRFGANQEYGVRANLIYRDGARTPDGNAERLGAVVVGLDYRGDRFRLSGDFGYQNSRVRKQDEAIGLAPGVPVPDAPDNDLRLAQPWAKSRTKDAFALAQAEYDLTDSWTAYAKLGAGYTANQNLYGSAGDLRADGSYTVTGLSFPSGGQHRVGEVGLRGRFQTGAVRHDMVFAASYWWANMTSARPAMLGTGGTSNIYDPVDFPAPSPDLVPDLDDLRVSARHRFAGLTIADTMSFADDSLLLTLAARQQRFSTRTYDAITGEKRGDYTESRVTPAVGLVWRINPSLSAYANYAEALQQGPTAPMTAANAGEAFAPTVSKQTEFGLKFDNGDWGGALALFDIRQASGITDPQTNIFAVNGEQRHRGIELSWHGESREGLRILGGVTWLDAELTRTAGGALDGRTPVGVPEWQAVLGAEYDLPAVPGLTLSGRAIHTGSQFADLDNTQRLPSWTRLDLGASYTVDRPGQEPVVLRAAVENVLDRDYWASASAGMMVNGLTRGAPRTLLLSASMRF</sequence>
<evidence type="ECO:0000256" key="17">
    <source>
        <dbReference type="SAM" id="SignalP"/>
    </source>
</evidence>
<keyword evidence="3 14" id="KW-0813">Transport</keyword>
<gene>
    <name evidence="20" type="ORF">ACFSCT_07880</name>
</gene>
<dbReference type="SUPFAM" id="SSF56935">
    <property type="entry name" value="Porins"/>
    <property type="match status" value="1"/>
</dbReference>
<dbReference type="InterPro" id="IPR010105">
    <property type="entry name" value="TonB_sidphr_rcpt"/>
</dbReference>
<feature type="domain" description="TonB-dependent receptor-like beta-barrel" evidence="18">
    <location>
        <begin position="248"/>
        <end position="691"/>
    </location>
</feature>
<evidence type="ECO:0000256" key="3">
    <source>
        <dbReference type="ARBA" id="ARBA00022448"/>
    </source>
</evidence>
<evidence type="ECO:0000259" key="19">
    <source>
        <dbReference type="Pfam" id="PF07715"/>
    </source>
</evidence>
<organism evidence="20 21">
    <name type="scientific">Paracoccus pacificus</name>
    <dbReference type="NCBI Taxonomy" id="1463598"/>
    <lineage>
        <taxon>Bacteria</taxon>
        <taxon>Pseudomonadati</taxon>
        <taxon>Pseudomonadota</taxon>
        <taxon>Alphaproteobacteria</taxon>
        <taxon>Rhodobacterales</taxon>
        <taxon>Paracoccaceae</taxon>
        <taxon>Paracoccus</taxon>
    </lineage>
</organism>
<keyword evidence="21" id="KW-1185">Reference proteome</keyword>
<dbReference type="PANTHER" id="PTHR32552:SF82">
    <property type="entry name" value="FCUA PROTEIN"/>
    <property type="match status" value="1"/>
</dbReference>
<evidence type="ECO:0000256" key="16">
    <source>
        <dbReference type="RuleBase" id="RU003357"/>
    </source>
</evidence>
<keyword evidence="12 20" id="KW-0675">Receptor</keyword>
<evidence type="ECO:0000256" key="2">
    <source>
        <dbReference type="ARBA" id="ARBA00009810"/>
    </source>
</evidence>
<protein>
    <submittedName>
        <fullName evidence="20">TonB-dependent receptor</fullName>
    </submittedName>
</protein>
<dbReference type="Pfam" id="PF07715">
    <property type="entry name" value="Plug"/>
    <property type="match status" value="1"/>
</dbReference>
<proteinExistence type="inferred from homology"/>
<reference evidence="21" key="1">
    <citation type="journal article" date="2019" name="Int. J. Syst. Evol. Microbiol.">
        <title>The Global Catalogue of Microorganisms (GCM) 10K type strain sequencing project: providing services to taxonomists for standard genome sequencing and annotation.</title>
        <authorList>
            <consortium name="The Broad Institute Genomics Platform"/>
            <consortium name="The Broad Institute Genome Sequencing Center for Infectious Disease"/>
            <person name="Wu L."/>
            <person name="Ma J."/>
        </authorList>
    </citation>
    <scope>NUCLEOTIDE SEQUENCE [LARGE SCALE GENOMIC DNA]</scope>
    <source>
        <strain evidence="21">CCUG 56029</strain>
    </source>
</reference>